<dbReference type="GO" id="GO:0005634">
    <property type="term" value="C:nucleus"/>
    <property type="evidence" value="ECO:0007669"/>
    <property type="project" value="TreeGrafter"/>
</dbReference>
<dbReference type="Gene3D" id="2.170.270.10">
    <property type="entry name" value="SET domain"/>
    <property type="match status" value="1"/>
</dbReference>
<dbReference type="GO" id="GO:0043565">
    <property type="term" value="F:sequence-specific DNA binding"/>
    <property type="evidence" value="ECO:0007669"/>
    <property type="project" value="TreeGrafter"/>
</dbReference>
<sequence length="1374" mass="145057">MEADQPVPDLKRRRGDDGTSSGGSEGERPQLLDAEREPPAGGADADADQRRRRRRLTANAAAFPAERSAAGDAGSSGSQRWATLGGSGGVGGGAAAGASGGLTAAAGAGASDQPGGSGSGSGHGGSGLGHTAGAAGGGIGSDDPASFPELFLLSCGSLNTGGRLISGSLALRCMFPVEAEKIRSGGAKSAPVQVFRMVGGEVQRYDMTLRKWGHGGLFLGAGSTQLRNDLGLKDGDMLRVAVLPSGRKVVVADGAAEAGYCCRLRLYATYARHLKVPFFQMEGLLGPTTARQPGRRFKVLLDPRAVPAAADRGNSNLLLGAELYSTKDDRWNGGNWVPMWHVSKLGRWLQQQDATEGDFVRLWVVRQQGPQQQQQQQQEGEEEQPLVVHFRLEKAAANQQQQQQPEQQQPEQHQQRQRRRQPARQRQQHQRHQPPPPPPETYWMRLLESMRTQIRIRKVQPPTASTAAAAAAAAAAGANTAATQADQVYTAAGGQADTVPGQQSTINDLPGQQQEPPVREEPPAVHQWAAGGIAGAAAAATMTATAAGAAEAPATSAPVQQQTHDQEQPGASVPAVTVPALAAARAARAPAAAHGGWRRVALGVACGVAAGGGQREVIDLAADSADEGEQQQQQPTSQSGPSGGGMLPPLAPPQPQQVSLPLLRSQPPLQAPQPQPLLLSSQLQIPHHILQAQRCAPQPAQQAQQCAPQPARQAQQCAPQPAQQAQRCAPQPAQQAQQCAPQPAQQAQQCAPQPAQQAQQCAPQPAQQAQQCAPQPAQQAQQCAPQPAQQAQQCAPQPDQQAQQCAPQPAQQAQQCAPQPDQQAQQCAPQPAQQAQQCAPQPDQQAQRSQQQPPQRQQQQQQQQQQQVRLLQATRNGAVVSNAAAGGAAAAATQVANQDTAAAATAAAAGKAPNTSHFHHRSLPPNQQQPSMAVVKMEPAGPQQGPTGGAGPTAANEALGPPLLTPIPRQTQPQQQQQQQQQPQQQQQQEQPQQPQQQQQQQQQPQQQQPAQQEQEAPQHLLPDASVEVPAAATIRHLHGCALQGQHLPSSPPIELQVAGVKFLSGLGVRQHMDKWVAAQKKPLHKMSPAADEQLSIPLKSNEGVMAPWAVAFQAHQLEPLPICVDLSAKLGLAKRTCWGAPLPSEPLEPVGVEVRQDSRGRGRGLFTTQPIYANTVVCVMSGLMMAQEPDGEEFIGSGYLSLPPTMKQQLQERVAGSRAPPDTGEQTCWSFLAESFRMAFPGHEGGRKGCPGLHPLELQMLGHGGWAAYINDPRAGDRWGAAAGGQGQQQQQLGNAADVANCLVVPVMVRGVPLPVLVALRDIAPGEQLLREYGDDWWSRQKGWLATLKMYNINPDVVLHGPAAAAAAGAAIP</sequence>
<dbReference type="PANTHER" id="PTHR14312">
    <property type="entry name" value="CREB/ATF BZIP TRANSCRIPTION FACTOR"/>
    <property type="match status" value="1"/>
</dbReference>
<feature type="region of interest" description="Disordered" evidence="1">
    <location>
        <begin position="1"/>
        <end position="84"/>
    </location>
</feature>
<dbReference type="PANTHER" id="PTHR14312:SF1">
    <property type="entry name" value="BASIC-LEUCINE ZIPPER TRANSCRIPTION FACTOR A"/>
    <property type="match status" value="1"/>
</dbReference>
<feature type="region of interest" description="Disordered" evidence="1">
    <location>
        <begin position="834"/>
        <end position="869"/>
    </location>
</feature>
<comment type="caution">
    <text evidence="3">The sequence shown here is derived from an EMBL/GenBank/DDBJ whole genome shotgun (WGS) entry which is preliminary data.</text>
</comment>
<evidence type="ECO:0000313" key="3">
    <source>
        <dbReference type="EMBL" id="GLC48357.1"/>
    </source>
</evidence>
<dbReference type="GO" id="GO:0010468">
    <property type="term" value="P:regulation of gene expression"/>
    <property type="evidence" value="ECO:0007669"/>
    <property type="project" value="TreeGrafter"/>
</dbReference>
<feature type="compositionally biased region" description="Gly residues" evidence="1">
    <location>
        <begin position="115"/>
        <end position="140"/>
    </location>
</feature>
<feature type="compositionally biased region" description="Low complexity" evidence="1">
    <location>
        <begin position="834"/>
        <end position="867"/>
    </location>
</feature>
<dbReference type="EMBL" id="BRXU01000001">
    <property type="protein sequence ID" value="GLC48357.1"/>
    <property type="molecule type" value="Genomic_DNA"/>
</dbReference>
<dbReference type="InterPro" id="IPR046341">
    <property type="entry name" value="SET_dom_sf"/>
</dbReference>
<proteinExistence type="predicted"/>
<feature type="region of interest" description="Disordered" evidence="1">
    <location>
        <begin position="107"/>
        <end position="140"/>
    </location>
</feature>
<feature type="domain" description="SET" evidence="2">
    <location>
        <begin position="1151"/>
        <end position="1335"/>
    </location>
</feature>
<feature type="region of interest" description="Disordered" evidence="1">
    <location>
        <begin position="495"/>
        <end position="520"/>
    </location>
</feature>
<feature type="region of interest" description="Disordered" evidence="1">
    <location>
        <begin position="549"/>
        <end position="572"/>
    </location>
</feature>
<dbReference type="Pfam" id="PF00856">
    <property type="entry name" value="SET"/>
    <property type="match status" value="1"/>
</dbReference>
<feature type="compositionally biased region" description="Basic residues" evidence="1">
    <location>
        <begin position="415"/>
        <end position="432"/>
    </location>
</feature>
<accession>A0A9W6EX58</accession>
<feature type="region of interest" description="Disordered" evidence="1">
    <location>
        <begin position="906"/>
        <end position="1018"/>
    </location>
</feature>
<evidence type="ECO:0000259" key="2">
    <source>
        <dbReference type="PROSITE" id="PS50280"/>
    </source>
</evidence>
<name>A0A9W6EX58_9CHLO</name>
<dbReference type="SMART" id="SM00317">
    <property type="entry name" value="SET"/>
    <property type="match status" value="1"/>
</dbReference>
<feature type="region of interest" description="Disordered" evidence="1">
    <location>
        <begin position="624"/>
        <end position="660"/>
    </location>
</feature>
<organism evidence="3 4">
    <name type="scientific">Pleodorina starrii</name>
    <dbReference type="NCBI Taxonomy" id="330485"/>
    <lineage>
        <taxon>Eukaryota</taxon>
        <taxon>Viridiplantae</taxon>
        <taxon>Chlorophyta</taxon>
        <taxon>core chlorophytes</taxon>
        <taxon>Chlorophyceae</taxon>
        <taxon>CS clade</taxon>
        <taxon>Chlamydomonadales</taxon>
        <taxon>Volvocaceae</taxon>
        <taxon>Pleodorina</taxon>
    </lineage>
</organism>
<feature type="compositionally biased region" description="Basic and acidic residues" evidence="1">
    <location>
        <begin position="25"/>
        <end position="38"/>
    </location>
</feature>
<protein>
    <recommendedName>
        <fullName evidence="2">SET domain-containing protein</fullName>
    </recommendedName>
</protein>
<reference evidence="3 4" key="1">
    <citation type="journal article" date="2023" name="Commun. Biol.">
        <title>Reorganization of the ancestral sex-determining regions during the evolution of trioecy in Pleodorina starrii.</title>
        <authorList>
            <person name="Takahashi K."/>
            <person name="Suzuki S."/>
            <person name="Kawai-Toyooka H."/>
            <person name="Yamamoto K."/>
            <person name="Hamaji T."/>
            <person name="Ootsuki R."/>
            <person name="Yamaguchi H."/>
            <person name="Kawachi M."/>
            <person name="Higashiyama T."/>
            <person name="Nozaki H."/>
        </authorList>
    </citation>
    <scope>NUCLEOTIDE SEQUENCE [LARGE SCALE GENOMIC DNA]</scope>
    <source>
        <strain evidence="3 4">NIES-4479</strain>
    </source>
</reference>
<feature type="compositionally biased region" description="Low complexity" evidence="1">
    <location>
        <begin position="399"/>
        <end position="412"/>
    </location>
</feature>
<keyword evidence="4" id="KW-1185">Reference proteome</keyword>
<dbReference type="Proteomes" id="UP001165080">
    <property type="component" value="Unassembled WGS sequence"/>
</dbReference>
<dbReference type="InterPro" id="IPR001214">
    <property type="entry name" value="SET_dom"/>
</dbReference>
<gene>
    <name evidence="3" type="primary">PLESTBF000040</name>
    <name evidence="3" type="ORF">PLESTB_000087300</name>
</gene>
<feature type="compositionally biased region" description="Low complexity" evidence="1">
    <location>
        <begin position="630"/>
        <end position="640"/>
    </location>
</feature>
<evidence type="ECO:0000256" key="1">
    <source>
        <dbReference type="SAM" id="MobiDB-lite"/>
    </source>
</evidence>
<feature type="compositionally biased region" description="Low complexity" evidence="1">
    <location>
        <begin position="57"/>
        <end position="84"/>
    </location>
</feature>
<feature type="compositionally biased region" description="Low complexity" evidence="1">
    <location>
        <begin position="972"/>
        <end position="1018"/>
    </location>
</feature>
<dbReference type="PROSITE" id="PS50280">
    <property type="entry name" value="SET"/>
    <property type="match status" value="1"/>
</dbReference>
<evidence type="ECO:0000313" key="4">
    <source>
        <dbReference type="Proteomes" id="UP001165080"/>
    </source>
</evidence>
<dbReference type="SUPFAM" id="SSF82199">
    <property type="entry name" value="SET domain"/>
    <property type="match status" value="1"/>
</dbReference>
<feature type="region of interest" description="Disordered" evidence="1">
    <location>
        <begin position="395"/>
        <end position="442"/>
    </location>
</feature>